<accession>A0A2T4UUN2</accession>
<name>A0A2T4UUN2_9MICO</name>
<dbReference type="Pfam" id="PF13814">
    <property type="entry name" value="Replic_Relax"/>
    <property type="match status" value="1"/>
</dbReference>
<reference evidence="1 2" key="1">
    <citation type="submission" date="2018-03" db="EMBL/GenBank/DDBJ databases">
        <title>Bacteriophage NCPPB3778 and a type I-E CRISPR drive the evolution of the US Biological Select Agent, Rathayibacter toxicus.</title>
        <authorList>
            <person name="Davis E.W.II."/>
            <person name="Tabima J.F."/>
            <person name="Weisberg A.J."/>
            <person name="Dantas Lopes L."/>
            <person name="Wiseman M.S."/>
            <person name="Wiseman M.S."/>
            <person name="Pupko T."/>
            <person name="Belcher M.S."/>
            <person name="Sechler A.J."/>
            <person name="Tancos M.A."/>
            <person name="Schroeder B.K."/>
            <person name="Murray T.D."/>
            <person name="Luster D.G."/>
            <person name="Schneider W.L."/>
            <person name="Rogers E."/>
            <person name="Andreote F.D."/>
            <person name="Grunwald N.J."/>
            <person name="Putnam M.L."/>
            <person name="Chang J.H."/>
        </authorList>
    </citation>
    <scope>NUCLEOTIDE SEQUENCE [LARGE SCALE GENOMIC DNA]</scope>
    <source>
        <strain evidence="1 2">DSM 15933</strain>
    </source>
</reference>
<gene>
    <name evidence="1" type="ORF">C1I63_10325</name>
</gene>
<sequence length="282" mass="32118">MSGRRRRTEAEPRPTEQEQAVLRFLLEQRYATSRQLARAARARYGSDRSAARQTNRLLQKLGSIGLLHVLPRTVGGQARGSSAGIWTITNRGARLAGNGGADSEQRKKRYRRDQDPSLTFLEHTLAISELRVQLAELEDTRSLKIESITPEPACWRPYLGSAGQRIFLKPDLAVITSTLDGYEDHWFLEVDLATENPARIVTKCRQYQHYRGSGLEQRRTGLFPAVVWITPTTRRRDQLAHRITSETDLDDQLFTVISLDEFQPLLRTGASDYNTRKDHPHD</sequence>
<evidence type="ECO:0000313" key="2">
    <source>
        <dbReference type="Proteomes" id="UP000241085"/>
    </source>
</evidence>
<dbReference type="EMBL" id="PZPL01000001">
    <property type="protein sequence ID" value="PTL73203.1"/>
    <property type="molecule type" value="Genomic_DNA"/>
</dbReference>
<dbReference type="InterPro" id="IPR025855">
    <property type="entry name" value="Replic_Relax"/>
</dbReference>
<evidence type="ECO:0000313" key="1">
    <source>
        <dbReference type="EMBL" id="PTL73203.1"/>
    </source>
</evidence>
<dbReference type="AlphaFoldDB" id="A0A2T4UUN2"/>
<dbReference type="RefSeq" id="WP_107574704.1">
    <property type="nucleotide sequence ID" value="NZ_PZPL01000001.1"/>
</dbReference>
<proteinExistence type="predicted"/>
<protein>
    <recommendedName>
        <fullName evidence="3">Replication-relaxation</fullName>
    </recommendedName>
</protein>
<evidence type="ECO:0008006" key="3">
    <source>
        <dbReference type="Google" id="ProtNLM"/>
    </source>
</evidence>
<dbReference type="Proteomes" id="UP000241085">
    <property type="component" value="Unassembled WGS sequence"/>
</dbReference>
<organism evidence="1 2">
    <name type="scientific">Rathayibacter caricis DSM 15933</name>
    <dbReference type="NCBI Taxonomy" id="1328867"/>
    <lineage>
        <taxon>Bacteria</taxon>
        <taxon>Bacillati</taxon>
        <taxon>Actinomycetota</taxon>
        <taxon>Actinomycetes</taxon>
        <taxon>Micrococcales</taxon>
        <taxon>Microbacteriaceae</taxon>
        <taxon>Rathayibacter</taxon>
    </lineage>
</organism>
<keyword evidence="2" id="KW-1185">Reference proteome</keyword>
<comment type="caution">
    <text evidence="1">The sequence shown here is derived from an EMBL/GenBank/DDBJ whole genome shotgun (WGS) entry which is preliminary data.</text>
</comment>